<sequence length="90" mass="10686">MRIVDCDGCLSVKVLVKNEENMDYEQIGDGWCTNQSKWRFQLESIELGKQEERRDEQVALMVEKSEKNFESELFIIKIDCDEKYLEIKMS</sequence>
<gene>
    <name evidence="1" type="ORF">CAMP_LOCUS2881</name>
</gene>
<reference evidence="1" key="1">
    <citation type="submission" date="2022-11" db="EMBL/GenBank/DDBJ databases">
        <authorList>
            <person name="Kikuchi T."/>
        </authorList>
    </citation>
    <scope>NUCLEOTIDE SEQUENCE</scope>
    <source>
        <strain evidence="1">PS1010</strain>
    </source>
</reference>
<dbReference type="AlphaFoldDB" id="A0A9P1MU68"/>
<comment type="caution">
    <text evidence="1">The sequence shown here is derived from an EMBL/GenBank/DDBJ whole genome shotgun (WGS) entry which is preliminary data.</text>
</comment>
<dbReference type="EMBL" id="CANHGI010000001">
    <property type="protein sequence ID" value="CAI5440244.1"/>
    <property type="molecule type" value="Genomic_DNA"/>
</dbReference>
<organism evidence="1 2">
    <name type="scientific">Caenorhabditis angaria</name>
    <dbReference type="NCBI Taxonomy" id="860376"/>
    <lineage>
        <taxon>Eukaryota</taxon>
        <taxon>Metazoa</taxon>
        <taxon>Ecdysozoa</taxon>
        <taxon>Nematoda</taxon>
        <taxon>Chromadorea</taxon>
        <taxon>Rhabditida</taxon>
        <taxon>Rhabditina</taxon>
        <taxon>Rhabditomorpha</taxon>
        <taxon>Rhabditoidea</taxon>
        <taxon>Rhabditidae</taxon>
        <taxon>Peloderinae</taxon>
        <taxon>Caenorhabditis</taxon>
    </lineage>
</organism>
<accession>A0A9P1MU68</accession>
<keyword evidence="2" id="KW-1185">Reference proteome</keyword>
<dbReference type="Proteomes" id="UP001152747">
    <property type="component" value="Unassembled WGS sequence"/>
</dbReference>
<evidence type="ECO:0000313" key="1">
    <source>
        <dbReference type="EMBL" id="CAI5440244.1"/>
    </source>
</evidence>
<name>A0A9P1MU68_9PELO</name>
<proteinExistence type="predicted"/>
<protein>
    <submittedName>
        <fullName evidence="1">Uncharacterized protein</fullName>
    </submittedName>
</protein>
<evidence type="ECO:0000313" key="2">
    <source>
        <dbReference type="Proteomes" id="UP001152747"/>
    </source>
</evidence>